<protein>
    <submittedName>
        <fullName evidence="2">Uncharacterized protein</fullName>
    </submittedName>
</protein>
<accession>A0A2U1TEN7</accession>
<comment type="caution">
    <text evidence="2">The sequence shown here is derived from an EMBL/GenBank/DDBJ whole genome shotgun (WGS) entry which is preliminary data.</text>
</comment>
<feature type="transmembrane region" description="Helical" evidence="1">
    <location>
        <begin position="40"/>
        <end position="66"/>
    </location>
</feature>
<evidence type="ECO:0000313" key="2">
    <source>
        <dbReference type="EMBL" id="PWC07349.1"/>
    </source>
</evidence>
<dbReference type="Proteomes" id="UP000244962">
    <property type="component" value="Unassembled WGS sequence"/>
</dbReference>
<reference evidence="3" key="1">
    <citation type="submission" date="2018-04" db="EMBL/GenBank/DDBJ databases">
        <authorList>
            <person name="Liu S."/>
            <person name="Wang Z."/>
            <person name="Li J."/>
        </authorList>
    </citation>
    <scope>NUCLEOTIDE SEQUENCE [LARGE SCALE GENOMIC DNA]</scope>
    <source>
        <strain evidence="3">622</strain>
    </source>
</reference>
<dbReference type="AlphaFoldDB" id="A0A2U1TEN7"/>
<keyword evidence="1" id="KW-0472">Membrane</keyword>
<sequence length="165" mass="17746">MSAQLLAVRNQRALFVAVVIGAVALAVSLASLALLLDAAWALVIGAVYIAVLTISFVGAVLLYAAWRLLDPKRLVFLSSTRGASLDVRFKRSVMSFDNHGRLPGDSSAAALRAQVANWAGTLPHHIDVRAQNSRVADLYAKQFPELTPEAPDAFGRVQMSGQHIR</sequence>
<dbReference type="EMBL" id="QEFB01000005">
    <property type="protein sequence ID" value="PWC07349.1"/>
    <property type="molecule type" value="Genomic_DNA"/>
</dbReference>
<evidence type="ECO:0000313" key="3">
    <source>
        <dbReference type="Proteomes" id="UP000244962"/>
    </source>
</evidence>
<keyword evidence="1" id="KW-0812">Transmembrane</keyword>
<organism evidence="2 3">
    <name type="scientific">Mycetocola zhujimingii</name>
    <dbReference type="NCBI Taxonomy" id="2079792"/>
    <lineage>
        <taxon>Bacteria</taxon>
        <taxon>Bacillati</taxon>
        <taxon>Actinomycetota</taxon>
        <taxon>Actinomycetes</taxon>
        <taxon>Micrococcales</taxon>
        <taxon>Microbacteriaceae</taxon>
        <taxon>Mycetocola</taxon>
    </lineage>
</organism>
<dbReference type="RefSeq" id="WP_146188091.1">
    <property type="nucleotide sequence ID" value="NZ_QEFB01000005.1"/>
</dbReference>
<feature type="transmembrane region" description="Helical" evidence="1">
    <location>
        <begin position="12"/>
        <end position="34"/>
    </location>
</feature>
<keyword evidence="1" id="KW-1133">Transmembrane helix</keyword>
<gene>
    <name evidence="2" type="ORF">DF223_06935</name>
</gene>
<evidence type="ECO:0000256" key="1">
    <source>
        <dbReference type="SAM" id="Phobius"/>
    </source>
</evidence>
<proteinExistence type="predicted"/>
<name>A0A2U1TEN7_9MICO</name>
<keyword evidence="3" id="KW-1185">Reference proteome</keyword>